<evidence type="ECO:0000256" key="1">
    <source>
        <dbReference type="ARBA" id="ARBA00009013"/>
    </source>
</evidence>
<dbReference type="GO" id="GO:0043856">
    <property type="term" value="F:anti-sigma factor antagonist activity"/>
    <property type="evidence" value="ECO:0007669"/>
    <property type="project" value="InterPro"/>
</dbReference>
<comment type="similarity">
    <text evidence="1 2">Belongs to the anti-sigma-factor antagonist family.</text>
</comment>
<accession>A0A3S9P795</accession>
<organism evidence="4 5">
    <name type="scientific">Flammeovirga pectinis</name>
    <dbReference type="NCBI Taxonomy" id="2494373"/>
    <lineage>
        <taxon>Bacteria</taxon>
        <taxon>Pseudomonadati</taxon>
        <taxon>Bacteroidota</taxon>
        <taxon>Cytophagia</taxon>
        <taxon>Cytophagales</taxon>
        <taxon>Flammeovirgaceae</taxon>
        <taxon>Flammeovirga</taxon>
    </lineage>
</organism>
<dbReference type="EMBL" id="CP034562">
    <property type="protein sequence ID" value="AZQ64079.1"/>
    <property type="molecule type" value="Genomic_DNA"/>
</dbReference>
<dbReference type="KEGG" id="fll:EI427_18140"/>
<feature type="domain" description="STAS" evidence="3">
    <location>
        <begin position="4"/>
        <end position="113"/>
    </location>
</feature>
<sequence>MTKVDVNVVQENDYTFIDVVGELDASSSVDLDTTLQECIDRGDKKLLINCAGLTYISSAGIGVFTSRLDEIETEKIGMVLYNVGANIRSVLEILGVDQFLNLAANKEEATKIIQSSNV</sequence>
<dbReference type="InterPro" id="IPR036513">
    <property type="entry name" value="STAS_dom_sf"/>
</dbReference>
<dbReference type="Proteomes" id="UP000267268">
    <property type="component" value="Chromosome 1"/>
</dbReference>
<evidence type="ECO:0000313" key="5">
    <source>
        <dbReference type="Proteomes" id="UP000267268"/>
    </source>
</evidence>
<dbReference type="InterPro" id="IPR002645">
    <property type="entry name" value="STAS_dom"/>
</dbReference>
<dbReference type="PROSITE" id="PS50801">
    <property type="entry name" value="STAS"/>
    <property type="match status" value="1"/>
</dbReference>
<evidence type="ECO:0000256" key="2">
    <source>
        <dbReference type="RuleBase" id="RU003749"/>
    </source>
</evidence>
<dbReference type="OrthoDB" id="9795051at2"/>
<dbReference type="Gene3D" id="3.30.750.24">
    <property type="entry name" value="STAS domain"/>
    <property type="match status" value="1"/>
</dbReference>
<evidence type="ECO:0000313" key="4">
    <source>
        <dbReference type="EMBL" id="AZQ64079.1"/>
    </source>
</evidence>
<protein>
    <recommendedName>
        <fullName evidence="2">Anti-sigma factor antagonist</fullName>
    </recommendedName>
</protein>
<dbReference type="NCBIfam" id="TIGR00377">
    <property type="entry name" value="ant_ant_sig"/>
    <property type="match status" value="1"/>
</dbReference>
<dbReference type="CDD" id="cd07043">
    <property type="entry name" value="STAS_anti-anti-sigma_factors"/>
    <property type="match status" value="1"/>
</dbReference>
<dbReference type="Pfam" id="PF01740">
    <property type="entry name" value="STAS"/>
    <property type="match status" value="1"/>
</dbReference>
<dbReference type="AlphaFoldDB" id="A0A3S9P795"/>
<keyword evidence="5" id="KW-1185">Reference proteome</keyword>
<reference evidence="4 5" key="1">
    <citation type="submission" date="2018-12" db="EMBL/GenBank/DDBJ databases">
        <title>Flammeovirga pectinis sp. nov., isolated from the gut of the Korean scallop, Patinopecten yessoensis.</title>
        <authorList>
            <person name="Bae J.-W."/>
            <person name="Jeong Y.-S."/>
            <person name="Kang W."/>
        </authorList>
    </citation>
    <scope>NUCLEOTIDE SEQUENCE [LARGE SCALE GENOMIC DNA]</scope>
    <source>
        <strain evidence="4 5">L12M1</strain>
    </source>
</reference>
<gene>
    <name evidence="4" type="ORF">EI427_18140</name>
</gene>
<name>A0A3S9P795_9BACT</name>
<dbReference type="SUPFAM" id="SSF52091">
    <property type="entry name" value="SpoIIaa-like"/>
    <property type="match status" value="1"/>
</dbReference>
<dbReference type="PANTHER" id="PTHR33495">
    <property type="entry name" value="ANTI-SIGMA FACTOR ANTAGONIST TM_1081-RELATED-RELATED"/>
    <property type="match status" value="1"/>
</dbReference>
<evidence type="ECO:0000259" key="3">
    <source>
        <dbReference type="PROSITE" id="PS50801"/>
    </source>
</evidence>
<proteinExistence type="inferred from homology"/>
<dbReference type="RefSeq" id="WP_126617418.1">
    <property type="nucleotide sequence ID" value="NZ_CP034562.1"/>
</dbReference>
<dbReference type="InterPro" id="IPR003658">
    <property type="entry name" value="Anti-sigma_ant"/>
</dbReference>